<dbReference type="AlphaFoldDB" id="A0A1X7UFM1"/>
<evidence type="ECO:0000256" key="1">
    <source>
        <dbReference type="PROSITE-ProRule" id="PRU10141"/>
    </source>
</evidence>
<sequence>MAGAEKVLSDIAAMSESICDKINCIQMEERASHSFVRVSPVTLDLDETDKSRLFTAGGSIISSESIIIRDKEFFKSLGSYLTKTHISPDKLKLGVGYVKLENKVTPPTPKKIKTESNEFTIHKANQDWEYKEHDSVVPYSRKEVWEKIGKNECYASYDQPVFTSPQKPVPLVISSAHSDCQYEWKCFQKKDYSYPNSPVLYVNEPFLFKCSNCDATNDFDKRNELGNGGFGNVLRAHNLRCNAAVKVLTRDGCKALKGGVTESLQMKSELQALMKYE</sequence>
<dbReference type="Gene3D" id="3.30.200.20">
    <property type="entry name" value="Phosphorylase Kinase, domain 1"/>
    <property type="match status" value="1"/>
</dbReference>
<proteinExistence type="predicted"/>
<keyword evidence="1" id="KW-0067">ATP-binding</keyword>
<reference evidence="2" key="1">
    <citation type="submission" date="2017-05" db="UniProtKB">
        <authorList>
            <consortium name="EnsemblMetazoa"/>
        </authorList>
    </citation>
    <scope>IDENTIFICATION</scope>
</reference>
<name>A0A1X7UFM1_AMPQE</name>
<organism evidence="2">
    <name type="scientific">Amphimedon queenslandica</name>
    <name type="common">Sponge</name>
    <dbReference type="NCBI Taxonomy" id="400682"/>
    <lineage>
        <taxon>Eukaryota</taxon>
        <taxon>Metazoa</taxon>
        <taxon>Porifera</taxon>
        <taxon>Demospongiae</taxon>
        <taxon>Heteroscleromorpha</taxon>
        <taxon>Haplosclerida</taxon>
        <taxon>Niphatidae</taxon>
        <taxon>Amphimedon</taxon>
    </lineage>
</organism>
<protein>
    <recommendedName>
        <fullName evidence="3">Protein kinase domain-containing protein</fullName>
    </recommendedName>
</protein>
<dbReference type="GO" id="GO:0005524">
    <property type="term" value="F:ATP binding"/>
    <property type="evidence" value="ECO:0007669"/>
    <property type="project" value="UniProtKB-UniRule"/>
</dbReference>
<dbReference type="EnsemblMetazoa" id="Aqu2.1.26445_001">
    <property type="protein sequence ID" value="Aqu2.1.26445_001"/>
    <property type="gene ID" value="Aqu2.1.26445"/>
</dbReference>
<evidence type="ECO:0000313" key="2">
    <source>
        <dbReference type="EnsemblMetazoa" id="Aqu2.1.26445_001"/>
    </source>
</evidence>
<feature type="binding site" evidence="1">
    <location>
        <position position="246"/>
    </location>
    <ligand>
        <name>ATP</name>
        <dbReference type="ChEBI" id="CHEBI:30616"/>
    </ligand>
</feature>
<dbReference type="InParanoid" id="A0A1X7UFM1"/>
<accession>A0A1X7UFM1</accession>
<evidence type="ECO:0008006" key="3">
    <source>
        <dbReference type="Google" id="ProtNLM"/>
    </source>
</evidence>
<dbReference type="InterPro" id="IPR017441">
    <property type="entry name" value="Protein_kinase_ATP_BS"/>
</dbReference>
<keyword evidence="1" id="KW-0547">Nucleotide-binding</keyword>
<dbReference type="InterPro" id="IPR011009">
    <property type="entry name" value="Kinase-like_dom_sf"/>
</dbReference>
<dbReference type="PROSITE" id="PS00107">
    <property type="entry name" value="PROTEIN_KINASE_ATP"/>
    <property type="match status" value="1"/>
</dbReference>
<dbReference type="SUPFAM" id="SSF56112">
    <property type="entry name" value="Protein kinase-like (PK-like)"/>
    <property type="match status" value="1"/>
</dbReference>
<dbReference type="OrthoDB" id="4062651at2759"/>